<comment type="caution">
    <text evidence="6">The sequence shown here is derived from an EMBL/GenBank/DDBJ whole genome shotgun (WGS) entry which is preliminary data.</text>
</comment>
<dbReference type="STRING" id="983506.L8X8L4"/>
<dbReference type="PANTHER" id="PTHR46383">
    <property type="entry name" value="ASPARTATE AMINOTRANSFERASE"/>
    <property type="match status" value="1"/>
</dbReference>
<reference evidence="6 7" key="1">
    <citation type="journal article" date="2013" name="Nat. Commun.">
        <title>The evolution and pathogenic mechanisms of the rice sheath blight pathogen.</title>
        <authorList>
            <person name="Zheng A."/>
            <person name="Lin R."/>
            <person name="Xu L."/>
            <person name="Qin P."/>
            <person name="Tang C."/>
            <person name="Ai P."/>
            <person name="Zhang D."/>
            <person name="Liu Y."/>
            <person name="Sun Z."/>
            <person name="Feng H."/>
            <person name="Wang Y."/>
            <person name="Chen Y."/>
            <person name="Liang X."/>
            <person name="Fu R."/>
            <person name="Li Q."/>
            <person name="Zhang J."/>
            <person name="Yu X."/>
            <person name="Xie Z."/>
            <person name="Ding L."/>
            <person name="Guan P."/>
            <person name="Tang J."/>
            <person name="Liang Y."/>
            <person name="Wang S."/>
            <person name="Deng Q."/>
            <person name="Li S."/>
            <person name="Zhu J."/>
            <person name="Wang L."/>
            <person name="Liu H."/>
            <person name="Li P."/>
        </authorList>
    </citation>
    <scope>NUCLEOTIDE SEQUENCE [LARGE SCALE GENOMIC DNA]</scope>
    <source>
        <strain evidence="7">AG-1 IA</strain>
    </source>
</reference>
<dbReference type="SUPFAM" id="SSF53383">
    <property type="entry name" value="PLP-dependent transferases"/>
    <property type="match status" value="1"/>
</dbReference>
<comment type="cofactor">
    <cofactor evidence="1">
        <name>pyridoxal 5'-phosphate</name>
        <dbReference type="ChEBI" id="CHEBI:597326"/>
    </cofactor>
</comment>
<comment type="similarity">
    <text evidence="2">Belongs to the class-I pyridoxal-phosphate-dependent aminotransferase family.</text>
</comment>
<dbReference type="PANTHER" id="PTHR46383:SF1">
    <property type="entry name" value="ASPARTATE AMINOTRANSFERASE"/>
    <property type="match status" value="1"/>
</dbReference>
<keyword evidence="7" id="KW-1185">Reference proteome</keyword>
<evidence type="ECO:0008006" key="8">
    <source>
        <dbReference type="Google" id="ProtNLM"/>
    </source>
</evidence>
<accession>L8X8L4</accession>
<dbReference type="Proteomes" id="UP000011668">
    <property type="component" value="Unassembled WGS sequence"/>
</dbReference>
<dbReference type="EMBL" id="AFRT01000085">
    <property type="protein sequence ID" value="ELU45403.1"/>
    <property type="molecule type" value="Genomic_DNA"/>
</dbReference>
<name>L8X8L4_THACA</name>
<dbReference type="GO" id="GO:0006520">
    <property type="term" value="P:amino acid metabolic process"/>
    <property type="evidence" value="ECO:0007669"/>
    <property type="project" value="InterPro"/>
</dbReference>
<evidence type="ECO:0000313" key="6">
    <source>
        <dbReference type="EMBL" id="ELU45403.1"/>
    </source>
</evidence>
<dbReference type="InterPro" id="IPR050596">
    <property type="entry name" value="AspAT/PAT-like"/>
</dbReference>
<evidence type="ECO:0000256" key="2">
    <source>
        <dbReference type="ARBA" id="ARBA00007441"/>
    </source>
</evidence>
<proteinExistence type="inferred from homology"/>
<dbReference type="OrthoDB" id="2108at2759"/>
<keyword evidence="4" id="KW-0808">Transferase</keyword>
<protein>
    <recommendedName>
        <fullName evidence="8">Aminotransferase class I/classII domain-containing protein</fullName>
    </recommendedName>
</protein>
<dbReference type="Gene3D" id="3.40.640.10">
    <property type="entry name" value="Type I PLP-dependent aspartate aminotransferase-like (Major domain)"/>
    <property type="match status" value="1"/>
</dbReference>
<evidence type="ECO:0000256" key="3">
    <source>
        <dbReference type="ARBA" id="ARBA00022576"/>
    </source>
</evidence>
<evidence type="ECO:0000256" key="1">
    <source>
        <dbReference type="ARBA" id="ARBA00001933"/>
    </source>
</evidence>
<dbReference type="GO" id="GO:0008483">
    <property type="term" value="F:transaminase activity"/>
    <property type="evidence" value="ECO:0007669"/>
    <property type="project" value="UniProtKB-KW"/>
</dbReference>
<evidence type="ECO:0000313" key="7">
    <source>
        <dbReference type="Proteomes" id="UP000011668"/>
    </source>
</evidence>
<keyword evidence="5" id="KW-0663">Pyridoxal phosphate</keyword>
<organism evidence="6 7">
    <name type="scientific">Thanatephorus cucumeris (strain AG1-IA)</name>
    <name type="common">Rice sheath blight fungus</name>
    <name type="synonym">Rhizoctonia solani</name>
    <dbReference type="NCBI Taxonomy" id="983506"/>
    <lineage>
        <taxon>Eukaryota</taxon>
        <taxon>Fungi</taxon>
        <taxon>Dikarya</taxon>
        <taxon>Basidiomycota</taxon>
        <taxon>Agaricomycotina</taxon>
        <taxon>Agaricomycetes</taxon>
        <taxon>Cantharellales</taxon>
        <taxon>Ceratobasidiaceae</taxon>
        <taxon>Rhizoctonia</taxon>
        <taxon>Rhizoctonia solani AG-1</taxon>
    </lineage>
</organism>
<evidence type="ECO:0000256" key="5">
    <source>
        <dbReference type="ARBA" id="ARBA00022898"/>
    </source>
</evidence>
<keyword evidence="3" id="KW-0032">Aminotransferase</keyword>
<sequence>MLGCRAQEPNFRPIPVWYAVDTFNRRSITNDWSGSFLDGGANHPLQLAAVPLLDPEYVKQSKLALQKHFRAKRDHVLKRLEKIGLPVAITPESTFYIWLDLRALPAPLNDGLVSVDRPSHDPPIPFLGLQDDRRSSPPQRSLLLSMPPLLIDESSRGFNLGVGLDAIERVFRRAKREGLDNIGSFVIGGSCQEPDRRPFPRDSFDLIARSCAVRFGDSMRDSISVLRGV</sequence>
<gene>
    <name evidence="6" type="ORF">AG1IA_00569</name>
</gene>
<evidence type="ECO:0000256" key="4">
    <source>
        <dbReference type="ARBA" id="ARBA00022679"/>
    </source>
</evidence>
<dbReference type="HOGENOM" id="CLU_1210496_0_0_1"/>
<dbReference type="InterPro" id="IPR015424">
    <property type="entry name" value="PyrdxlP-dep_Trfase"/>
</dbReference>
<dbReference type="InterPro" id="IPR015421">
    <property type="entry name" value="PyrdxlP-dep_Trfase_major"/>
</dbReference>
<dbReference type="AlphaFoldDB" id="L8X8L4"/>